<dbReference type="Proteomes" id="UP000245469">
    <property type="component" value="Unassembled WGS sequence"/>
</dbReference>
<dbReference type="InterPro" id="IPR004839">
    <property type="entry name" value="Aminotransferase_I/II_large"/>
</dbReference>
<dbReference type="CDD" id="cd00609">
    <property type="entry name" value="AAT_like"/>
    <property type="match status" value="1"/>
</dbReference>
<evidence type="ECO:0000256" key="5">
    <source>
        <dbReference type="ARBA" id="ARBA00022898"/>
    </source>
</evidence>
<evidence type="ECO:0000256" key="4">
    <source>
        <dbReference type="ARBA" id="ARBA00022679"/>
    </source>
</evidence>
<dbReference type="Gene3D" id="3.40.640.10">
    <property type="entry name" value="Type I PLP-dependent aspartate aminotransferase-like (Major domain)"/>
    <property type="match status" value="1"/>
</dbReference>
<name>A0A315ZQJ4_9ACTN</name>
<dbReference type="GO" id="GO:0006520">
    <property type="term" value="P:amino acid metabolic process"/>
    <property type="evidence" value="ECO:0007669"/>
    <property type="project" value="InterPro"/>
</dbReference>
<protein>
    <recommendedName>
        <fullName evidence="6">Aminotransferase</fullName>
        <ecNumber evidence="6">2.6.1.-</ecNumber>
    </recommendedName>
</protein>
<evidence type="ECO:0000259" key="8">
    <source>
        <dbReference type="Pfam" id="PF00155"/>
    </source>
</evidence>
<dbReference type="InterPro" id="IPR015421">
    <property type="entry name" value="PyrdxlP-dep_Trfase_major"/>
</dbReference>
<dbReference type="InterPro" id="IPR050596">
    <property type="entry name" value="AspAT/PAT-like"/>
</dbReference>
<feature type="region of interest" description="Disordered" evidence="7">
    <location>
        <begin position="1"/>
        <end position="20"/>
    </location>
</feature>
<comment type="caution">
    <text evidence="9">The sequence shown here is derived from an EMBL/GenBank/DDBJ whole genome shotgun (WGS) entry which is preliminary data.</text>
</comment>
<accession>A0A315ZQJ4</accession>
<evidence type="ECO:0000256" key="1">
    <source>
        <dbReference type="ARBA" id="ARBA00001933"/>
    </source>
</evidence>
<dbReference type="GO" id="GO:0030170">
    <property type="term" value="F:pyridoxal phosphate binding"/>
    <property type="evidence" value="ECO:0007669"/>
    <property type="project" value="InterPro"/>
</dbReference>
<dbReference type="GO" id="GO:0008483">
    <property type="term" value="F:transaminase activity"/>
    <property type="evidence" value="ECO:0007669"/>
    <property type="project" value="UniProtKB-KW"/>
</dbReference>
<sequence length="415" mass="44024">MAAPDTPPIHPREAAPRPSQRALAVEPFHAMAFAERAARLRAEGHHVVALSLGEPDDGAPPAVLAALHEVTDGRPLPYTAALGLPALREAIARRYRERHGVDLDPRRVVVTSGASAALLLVMALVVDPGDDVLMADPSYPCNRQLVRALGGRAVEVQTSPATRYQLSAAAAAAAWTPATRAVLVATPSNPTGTTVPEAELAAICRLARERGAWRVVDEIYLDLADPVADPVANSVHGEPPRSALALDDGAVVIGSFSKHTGMTGWRLGWCVVPEHAVDVAEQLAANFFICASTPAQHAALAAFTPESLALVEARRLDLRSRRALVLDGLARAGLEVPVPPDGAFYVYVDVSATDLGAWEFCERLLAEAHVALTPGRDFGAGTAETHVRLSYAASRADLEEGLARLERFVASLRRS</sequence>
<dbReference type="PROSITE" id="PS00105">
    <property type="entry name" value="AA_TRANSFER_CLASS_1"/>
    <property type="match status" value="1"/>
</dbReference>
<comment type="cofactor">
    <cofactor evidence="1 6">
        <name>pyridoxal 5'-phosphate</name>
        <dbReference type="ChEBI" id="CHEBI:597326"/>
    </cofactor>
</comment>
<keyword evidence="3 6" id="KW-0032">Aminotransferase</keyword>
<keyword evidence="5" id="KW-0663">Pyridoxal phosphate</keyword>
<gene>
    <name evidence="9" type="ORF">BXY45_13428</name>
</gene>
<keyword evidence="4 6" id="KW-0808">Transferase</keyword>
<dbReference type="PANTHER" id="PTHR46383:SF2">
    <property type="entry name" value="AMINOTRANSFERASE"/>
    <property type="match status" value="1"/>
</dbReference>
<dbReference type="EMBL" id="QGDQ01000034">
    <property type="protein sequence ID" value="PWJ47855.1"/>
    <property type="molecule type" value="Genomic_DNA"/>
</dbReference>
<evidence type="ECO:0000256" key="7">
    <source>
        <dbReference type="SAM" id="MobiDB-lite"/>
    </source>
</evidence>
<comment type="similarity">
    <text evidence="2 6">Belongs to the class-I pyridoxal-phosphate-dependent aminotransferase family.</text>
</comment>
<evidence type="ECO:0000256" key="3">
    <source>
        <dbReference type="ARBA" id="ARBA00022576"/>
    </source>
</evidence>
<reference evidence="9 10" key="1">
    <citation type="submission" date="2018-03" db="EMBL/GenBank/DDBJ databases">
        <title>Genomic Encyclopedia of Archaeal and Bacterial Type Strains, Phase II (KMG-II): from individual species to whole genera.</title>
        <authorList>
            <person name="Goeker M."/>
        </authorList>
    </citation>
    <scope>NUCLEOTIDE SEQUENCE [LARGE SCALE GENOMIC DNA]</scope>
    <source>
        <strain evidence="9 10">DSM 44889</strain>
    </source>
</reference>
<keyword evidence="10" id="KW-1185">Reference proteome</keyword>
<dbReference type="InterPro" id="IPR004838">
    <property type="entry name" value="NHTrfase_class1_PyrdxlP-BS"/>
</dbReference>
<evidence type="ECO:0000256" key="2">
    <source>
        <dbReference type="ARBA" id="ARBA00007441"/>
    </source>
</evidence>
<evidence type="ECO:0000313" key="9">
    <source>
        <dbReference type="EMBL" id="PWJ47855.1"/>
    </source>
</evidence>
<evidence type="ECO:0000256" key="6">
    <source>
        <dbReference type="RuleBase" id="RU000481"/>
    </source>
</evidence>
<feature type="domain" description="Aminotransferase class I/classII large" evidence="8">
    <location>
        <begin position="46"/>
        <end position="405"/>
    </location>
</feature>
<dbReference type="InterPro" id="IPR015424">
    <property type="entry name" value="PyrdxlP-dep_Trfase"/>
</dbReference>
<dbReference type="Pfam" id="PF00155">
    <property type="entry name" value="Aminotran_1_2"/>
    <property type="match status" value="1"/>
</dbReference>
<evidence type="ECO:0000313" key="10">
    <source>
        <dbReference type="Proteomes" id="UP000245469"/>
    </source>
</evidence>
<organism evidence="9 10">
    <name type="scientific">Quadrisphaera granulorum</name>
    <dbReference type="NCBI Taxonomy" id="317664"/>
    <lineage>
        <taxon>Bacteria</taxon>
        <taxon>Bacillati</taxon>
        <taxon>Actinomycetota</taxon>
        <taxon>Actinomycetes</taxon>
        <taxon>Kineosporiales</taxon>
        <taxon>Kineosporiaceae</taxon>
        <taxon>Quadrisphaera</taxon>
    </lineage>
</organism>
<proteinExistence type="inferred from homology"/>
<dbReference type="EC" id="2.6.1.-" evidence="6"/>
<dbReference type="SUPFAM" id="SSF53383">
    <property type="entry name" value="PLP-dependent transferases"/>
    <property type="match status" value="1"/>
</dbReference>
<dbReference type="AlphaFoldDB" id="A0A315ZQJ4"/>
<dbReference type="PANTHER" id="PTHR46383">
    <property type="entry name" value="ASPARTATE AMINOTRANSFERASE"/>
    <property type="match status" value="1"/>
</dbReference>